<evidence type="ECO:0000256" key="3">
    <source>
        <dbReference type="SAM" id="SignalP"/>
    </source>
</evidence>
<name>A0A1D7QKC1_9SPHI</name>
<dbReference type="InterPro" id="IPR018702">
    <property type="entry name" value="DUF2207"/>
</dbReference>
<dbReference type="OrthoDB" id="9767603at2"/>
<feature type="chain" id="PRO_5009098786" description="DUF2207 domain-containing protein" evidence="3">
    <location>
        <begin position="27"/>
        <end position="636"/>
    </location>
</feature>
<feature type="transmembrane region" description="Helical" evidence="2">
    <location>
        <begin position="390"/>
        <end position="409"/>
    </location>
</feature>
<dbReference type="InterPro" id="IPR048389">
    <property type="entry name" value="YciQ-like_C"/>
</dbReference>
<keyword evidence="2" id="KW-1133">Transmembrane helix</keyword>
<dbReference type="AlphaFoldDB" id="A0A1D7QKC1"/>
<dbReference type="Proteomes" id="UP000094313">
    <property type="component" value="Chromosome"/>
</dbReference>
<feature type="transmembrane region" description="Helical" evidence="2">
    <location>
        <begin position="415"/>
        <end position="434"/>
    </location>
</feature>
<feature type="domain" description="Predicted membrane protein YciQ-like C-terminal" evidence="5">
    <location>
        <begin position="274"/>
        <end position="553"/>
    </location>
</feature>
<keyword evidence="3" id="KW-0732">Signal</keyword>
<evidence type="ECO:0000256" key="1">
    <source>
        <dbReference type="SAM" id="MobiDB-lite"/>
    </source>
</evidence>
<organism evidence="6 7">
    <name type="scientific">Pedobacter steynii</name>
    <dbReference type="NCBI Taxonomy" id="430522"/>
    <lineage>
        <taxon>Bacteria</taxon>
        <taxon>Pseudomonadati</taxon>
        <taxon>Bacteroidota</taxon>
        <taxon>Sphingobacteriia</taxon>
        <taxon>Sphingobacteriales</taxon>
        <taxon>Sphingobacteriaceae</taxon>
        <taxon>Pedobacter</taxon>
    </lineage>
</organism>
<keyword evidence="7" id="KW-1185">Reference proteome</keyword>
<dbReference type="Pfam" id="PF09972">
    <property type="entry name" value="DUF2207"/>
    <property type="match status" value="1"/>
</dbReference>
<dbReference type="Pfam" id="PF20990">
    <property type="entry name" value="DUF2207_C"/>
    <property type="match status" value="1"/>
</dbReference>
<evidence type="ECO:0000259" key="5">
    <source>
        <dbReference type="Pfam" id="PF20990"/>
    </source>
</evidence>
<feature type="transmembrane region" description="Helical" evidence="2">
    <location>
        <begin position="441"/>
        <end position="466"/>
    </location>
</feature>
<dbReference type="RefSeq" id="WP_069380779.1">
    <property type="nucleotide sequence ID" value="NZ_CP017141.1"/>
</dbReference>
<gene>
    <name evidence="6" type="ORF">BFS30_19250</name>
</gene>
<protein>
    <recommendedName>
        <fullName evidence="8">DUF2207 domain-containing protein</fullName>
    </recommendedName>
</protein>
<feature type="region of interest" description="Disordered" evidence="1">
    <location>
        <begin position="594"/>
        <end position="636"/>
    </location>
</feature>
<keyword evidence="2" id="KW-0472">Membrane</keyword>
<dbReference type="KEGG" id="psty:BFS30_19250"/>
<sequence>MTNKNLRYFSYLLFLIFLQFSQSSLAQTEKILSFHSNIRIDTSGLVSVTELIKVYANGDQIKRGLIRTIPLHRKDIYGTRKKMDFLVESVYKDGKTEPFFTKEENGSRSIYMGSKEVTLEPGIYEYQINYSTRGQVGFFKDYDELYWNVTGNEWAFPIEAASARIQFPVGAKAGNTACYTGPAGSKAAVCSFYNSSDGSVNFKAGQPLAPGEGFTVAAAFSSGLIKRPSFSEQLFTEYKEVAITALLLIALGGYLFFIWRRYGVDPETPTVIPSFNIPGDLSPGVLRYFNKKKSDQKGFATSIVNMAVKKVIRISKDEDGEYLLARSSGDTAQLSSEEQQIYKHLLESREKMTITSARSKDIYAARTAHENAVKLKIDFKSYFIKHSSHILKAVIATIIAFVLFMYFVAGGYPLVLLFFVPFIGAGVFCIYTGIAGLRSTYGISLFLVLFGLAFAGIPCWMLFQFVDKMETSSLVFIGTSTLMFITFIYLIKAPTIYGTSLMSEIAGFKMYLETAEQERLNLLNPPELTPQLFERFLPYAMALDVENAWGAKFEKAFDGTDYQPEWYSGESFPYRTFGAGFTRPLSRAFETATPTISSSSSGSSSGSSGSSSWSSGSSSSSGSSGGGGGGGGGGGW</sequence>
<feature type="compositionally biased region" description="Gly residues" evidence="1">
    <location>
        <begin position="623"/>
        <end position="636"/>
    </location>
</feature>
<evidence type="ECO:0000313" key="7">
    <source>
        <dbReference type="Proteomes" id="UP000094313"/>
    </source>
</evidence>
<keyword evidence="2" id="KW-0812">Transmembrane</keyword>
<feature type="compositionally biased region" description="Low complexity" evidence="1">
    <location>
        <begin position="597"/>
        <end position="622"/>
    </location>
</feature>
<evidence type="ECO:0008006" key="8">
    <source>
        <dbReference type="Google" id="ProtNLM"/>
    </source>
</evidence>
<feature type="transmembrane region" description="Helical" evidence="2">
    <location>
        <begin position="241"/>
        <end position="259"/>
    </location>
</feature>
<accession>A0A1D7QKC1</accession>
<feature type="signal peptide" evidence="3">
    <location>
        <begin position="1"/>
        <end position="26"/>
    </location>
</feature>
<feature type="transmembrane region" description="Helical" evidence="2">
    <location>
        <begin position="472"/>
        <end position="491"/>
    </location>
</feature>
<feature type="domain" description="DUF2207" evidence="4">
    <location>
        <begin position="30"/>
        <end position="220"/>
    </location>
</feature>
<proteinExistence type="predicted"/>
<dbReference type="EMBL" id="CP017141">
    <property type="protein sequence ID" value="AOM79116.1"/>
    <property type="molecule type" value="Genomic_DNA"/>
</dbReference>
<reference evidence="6 7" key="1">
    <citation type="submission" date="2016-08" db="EMBL/GenBank/DDBJ databases">
        <authorList>
            <person name="Seilhamer J.J."/>
        </authorList>
    </citation>
    <scope>NUCLEOTIDE SEQUENCE [LARGE SCALE GENOMIC DNA]</scope>
    <source>
        <strain evidence="6 7">DX4</strain>
    </source>
</reference>
<evidence type="ECO:0000313" key="6">
    <source>
        <dbReference type="EMBL" id="AOM79116.1"/>
    </source>
</evidence>
<evidence type="ECO:0000259" key="4">
    <source>
        <dbReference type="Pfam" id="PF09972"/>
    </source>
</evidence>
<evidence type="ECO:0000256" key="2">
    <source>
        <dbReference type="SAM" id="Phobius"/>
    </source>
</evidence>